<dbReference type="RefSeq" id="WP_156007782.1">
    <property type="nucleotide sequence ID" value="NZ_CP045483.1"/>
</dbReference>
<dbReference type="GeneID" id="42799458"/>
<dbReference type="OrthoDB" id="372125at2157"/>
<sequence>MVTNLPAEAKAKWIKYMDAKTTEEKIKALQDFLSAVPKHKGTENLVYWAKRRLAELKEEAQLERRKSSSVGRGLQFFIEKEGAGQVVMIGDNQLKNELMRKLTNVKNDPEELPVPGMMKYLDVQIQLVNTPPLIFEARSLIGRILGLVKNADELLIVVRDKTMFDNIKAYLDSNGVTLRKAKGKIVIDRARQGNTGIRIVLMGKLVNTTEDEIRRYLESFGIKNALVKIFGEITLDDVEREVFQTTIYKPSVTVTLDEFSDPDTIVVKWQDLEKLKESIFRALDVIRVYTKEPGSKPSGEPLVVKRGSTVIDVARKLHNEFAEQFKYAKIWGKSAKFPGQKVGADHILEDGDIVEIHT</sequence>
<dbReference type="Pfam" id="PF02824">
    <property type="entry name" value="TGS"/>
    <property type="match status" value="1"/>
</dbReference>
<dbReference type="CDD" id="cd01666">
    <property type="entry name" value="TGS_DRG"/>
    <property type="match status" value="1"/>
</dbReference>
<dbReference type="GO" id="GO:0005525">
    <property type="term" value="F:GTP binding"/>
    <property type="evidence" value="ECO:0007669"/>
    <property type="project" value="InterPro"/>
</dbReference>
<dbReference type="Gene3D" id="3.10.20.30">
    <property type="match status" value="1"/>
</dbReference>
<dbReference type="GO" id="GO:0003924">
    <property type="term" value="F:GTPase activity"/>
    <property type="evidence" value="ECO:0007669"/>
    <property type="project" value="InterPro"/>
</dbReference>
<dbReference type="AlphaFoldDB" id="A0A650CR54"/>
<name>A0A650CR54_9CREN</name>
<dbReference type="Gene3D" id="6.10.140.1070">
    <property type="match status" value="1"/>
</dbReference>
<dbReference type="PANTHER" id="PTHR43127">
    <property type="entry name" value="DEVELOPMENTALLY-REGULATED GTP-BINDING PROTEIN 2"/>
    <property type="match status" value="1"/>
</dbReference>
<reference evidence="2 3" key="1">
    <citation type="submission" date="2019-10" db="EMBL/GenBank/DDBJ databases">
        <title>Genome Sequences from Six Type Strain Members of the Archaeal Family Sulfolobaceae: Acidianus ambivalens, Acidianus infernus, Metallosphaera prunae, Stygiolobus azoricus, Sulfolobus metallicus, and Sulfurisphaera ohwakuensis.</title>
        <authorList>
            <person name="Counts J.A."/>
            <person name="Kelly R.M."/>
        </authorList>
    </citation>
    <scope>NUCLEOTIDE SEQUENCE [LARGE SCALE GENOMIC DNA]</scope>
    <source>
        <strain evidence="2 3">FC6</strain>
    </source>
</reference>
<accession>A0A650CR54</accession>
<proteinExistence type="predicted"/>
<dbReference type="InterPro" id="IPR012675">
    <property type="entry name" value="Beta-grasp_dom_sf"/>
</dbReference>
<dbReference type="InterPro" id="IPR004095">
    <property type="entry name" value="TGS"/>
</dbReference>
<feature type="domain" description="TGS" evidence="1">
    <location>
        <begin position="284"/>
        <end position="358"/>
    </location>
</feature>
<keyword evidence="3" id="KW-1185">Reference proteome</keyword>
<dbReference type="SUPFAM" id="SSF81271">
    <property type="entry name" value="TGS-like"/>
    <property type="match status" value="1"/>
</dbReference>
<dbReference type="PROSITE" id="PS51880">
    <property type="entry name" value="TGS"/>
    <property type="match status" value="1"/>
</dbReference>
<dbReference type="KEGG" id="sazo:D1868_10260"/>
<evidence type="ECO:0000313" key="3">
    <source>
        <dbReference type="Proteomes" id="UP000423396"/>
    </source>
</evidence>
<dbReference type="InterPro" id="IPR012676">
    <property type="entry name" value="TGS-like"/>
</dbReference>
<evidence type="ECO:0000259" key="1">
    <source>
        <dbReference type="PROSITE" id="PS51880"/>
    </source>
</evidence>
<dbReference type="EMBL" id="CP045483">
    <property type="protein sequence ID" value="QGR20331.1"/>
    <property type="molecule type" value="Genomic_DNA"/>
</dbReference>
<organism evidence="2 3">
    <name type="scientific">Stygiolobus azoricus</name>
    <dbReference type="NCBI Taxonomy" id="41675"/>
    <lineage>
        <taxon>Archaea</taxon>
        <taxon>Thermoproteota</taxon>
        <taxon>Thermoprotei</taxon>
        <taxon>Sulfolobales</taxon>
        <taxon>Sulfolobaceae</taxon>
        <taxon>Stygiolobus</taxon>
    </lineage>
</organism>
<dbReference type="InterPro" id="IPR045001">
    <property type="entry name" value="DRG"/>
</dbReference>
<dbReference type="Proteomes" id="UP000423396">
    <property type="component" value="Chromosome"/>
</dbReference>
<evidence type="ECO:0000313" key="2">
    <source>
        <dbReference type="EMBL" id="QGR20331.1"/>
    </source>
</evidence>
<gene>
    <name evidence="2" type="ORF">D1868_10260</name>
</gene>
<protein>
    <submittedName>
        <fullName evidence="2">TGS domain-containing protein</fullName>
    </submittedName>
</protein>